<evidence type="ECO:0000256" key="1">
    <source>
        <dbReference type="ARBA" id="ARBA00005921"/>
    </source>
</evidence>
<dbReference type="PANTHER" id="PTHR31580">
    <property type="entry name" value="FILAMENT-LIKE PLANT PROTEIN 4"/>
    <property type="match status" value="1"/>
</dbReference>
<name>A0AAD3P7L3_NEPGR</name>
<evidence type="ECO:0000313" key="6">
    <source>
        <dbReference type="Proteomes" id="UP001279734"/>
    </source>
</evidence>
<feature type="coiled-coil region" evidence="3">
    <location>
        <begin position="392"/>
        <end position="555"/>
    </location>
</feature>
<keyword evidence="6" id="KW-1185">Reference proteome</keyword>
<sequence>MDRRNWLWRKKSSEKSPRETESSGSVSSHSERLSDEQVCLNNDTQSPEVTSKAARGDEQVSDNMGTLAEKLAAALSNISAKEELIKQHAKVAEEAITGWEKSEKEVSTLKQQLEVAIKKNTTLEDRVGHLDGALKECVRQLRQARELIDQKVLEAVAKTSQEWESKKSELECQLVELHAQLETAKVEASVHLDSDIQLKLDAAEKENASLRLEIVSLSEQLEVRTLERDLSTQTAEAASKQHLESIKRAAKLEAELRRLKSAARKASPMNDSMSFTASSAYVDSLTDSQSDSGERLVALETDLRKARSLELSECDTSHSDSWALALIKELDQFKRKKFHRKNLVIPSSEINLMDDFLEVERLASLPETEQGGCSLETGTSSDKLNKCEGTLKAELDALIDRTADLKEKLEKKEAEKMELEIALTECQQWLEQSQEQVKDAEVKLTEFHSQLTECQDHLNTSQAQLKDTEIKLMELQCQLMLANELKLAAEGELEASNAKKQEAESQVNAMEAETRSLSAIVSSLGDEIEKEQALSAEAAAKCRKLEDELARMKCEADLRRAASLNGELKMQQEKEIAVAAGKLTECQKTIASLGRQLKSLATLEDFLMDLN</sequence>
<evidence type="ECO:0000256" key="4">
    <source>
        <dbReference type="SAM" id="MobiDB-lite"/>
    </source>
</evidence>
<organism evidence="5 6">
    <name type="scientific">Nepenthes gracilis</name>
    <name type="common">Slender pitcher plant</name>
    <dbReference type="NCBI Taxonomy" id="150966"/>
    <lineage>
        <taxon>Eukaryota</taxon>
        <taxon>Viridiplantae</taxon>
        <taxon>Streptophyta</taxon>
        <taxon>Embryophyta</taxon>
        <taxon>Tracheophyta</taxon>
        <taxon>Spermatophyta</taxon>
        <taxon>Magnoliopsida</taxon>
        <taxon>eudicotyledons</taxon>
        <taxon>Gunneridae</taxon>
        <taxon>Pentapetalae</taxon>
        <taxon>Caryophyllales</taxon>
        <taxon>Nepenthaceae</taxon>
        <taxon>Nepenthes</taxon>
    </lineage>
</organism>
<accession>A0AAD3P7L3</accession>
<evidence type="ECO:0000313" key="5">
    <source>
        <dbReference type="EMBL" id="GMG99842.1"/>
    </source>
</evidence>
<evidence type="ECO:0000256" key="2">
    <source>
        <dbReference type="ARBA" id="ARBA00023054"/>
    </source>
</evidence>
<feature type="region of interest" description="Disordered" evidence="4">
    <location>
        <begin position="1"/>
        <end position="61"/>
    </location>
</feature>
<dbReference type="Pfam" id="PF05911">
    <property type="entry name" value="FPP"/>
    <property type="match status" value="4"/>
</dbReference>
<evidence type="ECO:0000256" key="3">
    <source>
        <dbReference type="SAM" id="Coils"/>
    </source>
</evidence>
<feature type="compositionally biased region" description="Basic and acidic residues" evidence="4">
    <location>
        <begin position="1"/>
        <end position="21"/>
    </location>
</feature>
<gene>
    <name evidence="5" type="ORF">Nepgr_001682</name>
</gene>
<dbReference type="InterPro" id="IPR008587">
    <property type="entry name" value="FPP_plant"/>
</dbReference>
<protein>
    <recommendedName>
        <fullName evidence="7">Filament-like plant protein 3</fullName>
    </recommendedName>
</protein>
<evidence type="ECO:0008006" key="7">
    <source>
        <dbReference type="Google" id="ProtNLM"/>
    </source>
</evidence>
<keyword evidence="2 3" id="KW-0175">Coiled coil</keyword>
<comment type="caution">
    <text evidence="5">The sequence shown here is derived from an EMBL/GenBank/DDBJ whole genome shotgun (WGS) entry which is preliminary data.</text>
</comment>
<comment type="similarity">
    <text evidence="1">Belongs to the FPP family.</text>
</comment>
<dbReference type="Proteomes" id="UP001279734">
    <property type="component" value="Unassembled WGS sequence"/>
</dbReference>
<feature type="compositionally biased region" description="Polar residues" evidence="4">
    <location>
        <begin position="39"/>
        <end position="49"/>
    </location>
</feature>
<reference evidence="5" key="1">
    <citation type="submission" date="2023-05" db="EMBL/GenBank/DDBJ databases">
        <title>Nepenthes gracilis genome sequencing.</title>
        <authorList>
            <person name="Fukushima K."/>
        </authorList>
    </citation>
    <scope>NUCLEOTIDE SEQUENCE</scope>
    <source>
        <strain evidence="5">SING2019-196</strain>
    </source>
</reference>
<dbReference type="SUPFAM" id="SSF90257">
    <property type="entry name" value="Myosin rod fragments"/>
    <property type="match status" value="1"/>
</dbReference>
<proteinExistence type="inferred from homology"/>
<dbReference type="EMBL" id="BSYO01000001">
    <property type="protein sequence ID" value="GMG99842.1"/>
    <property type="molecule type" value="Genomic_DNA"/>
</dbReference>
<dbReference type="AlphaFoldDB" id="A0AAD3P7L3"/>
<dbReference type="PANTHER" id="PTHR31580:SF49">
    <property type="entry name" value="FILAMENT-LIKE PLANT PROTEIN 3"/>
    <property type="match status" value="1"/>
</dbReference>
<feature type="coiled-coil region" evidence="3">
    <location>
        <begin position="106"/>
        <end position="262"/>
    </location>
</feature>